<dbReference type="EMBL" id="JACHXA010000011">
    <property type="protein sequence ID" value="MBB3066843.1"/>
    <property type="molecule type" value="Genomic_DNA"/>
</dbReference>
<dbReference type="Gene3D" id="6.10.280.50">
    <property type="match status" value="1"/>
</dbReference>
<name>A0A839T120_9PROT</name>
<keyword evidence="3" id="KW-1185">Reference proteome</keyword>
<accession>A0A839T120</accession>
<dbReference type="RefSeq" id="WP_183417673.1">
    <property type="nucleotide sequence ID" value="NZ_JACHXA010000011.1"/>
</dbReference>
<organism evidence="2 3">
    <name type="scientific">Limibacillus halophilus</name>
    <dbReference type="NCBI Taxonomy" id="1579333"/>
    <lineage>
        <taxon>Bacteria</taxon>
        <taxon>Pseudomonadati</taxon>
        <taxon>Pseudomonadota</taxon>
        <taxon>Alphaproteobacteria</taxon>
        <taxon>Rhodospirillales</taxon>
        <taxon>Rhodovibrionaceae</taxon>
        <taxon>Limibacillus</taxon>
    </lineage>
</organism>
<proteinExistence type="predicted"/>
<comment type="caution">
    <text evidence="2">The sequence shown here is derived from an EMBL/GenBank/DDBJ whole genome shotgun (WGS) entry which is preliminary data.</text>
</comment>
<gene>
    <name evidence="2" type="ORF">FHR98_003154</name>
</gene>
<dbReference type="InterPro" id="IPR007420">
    <property type="entry name" value="DUF465"/>
</dbReference>
<sequence length="54" mass="6505">MVNPEHVQALREKHSTLERRINTENQRPHPDDVRIAELKKKKLQLKDEISRLEH</sequence>
<dbReference type="InterPro" id="IPR038444">
    <property type="entry name" value="DUF465_sf"/>
</dbReference>
<feature type="region of interest" description="Disordered" evidence="1">
    <location>
        <begin position="1"/>
        <end position="35"/>
    </location>
</feature>
<evidence type="ECO:0000256" key="1">
    <source>
        <dbReference type="SAM" id="MobiDB-lite"/>
    </source>
</evidence>
<dbReference type="AlphaFoldDB" id="A0A839T120"/>
<dbReference type="Proteomes" id="UP000581135">
    <property type="component" value="Unassembled WGS sequence"/>
</dbReference>
<evidence type="ECO:0000313" key="2">
    <source>
        <dbReference type="EMBL" id="MBB3066843.1"/>
    </source>
</evidence>
<evidence type="ECO:0008006" key="4">
    <source>
        <dbReference type="Google" id="ProtNLM"/>
    </source>
</evidence>
<protein>
    <recommendedName>
        <fullName evidence="4">DUF465 domain-containing protein</fullName>
    </recommendedName>
</protein>
<dbReference type="Pfam" id="PF04325">
    <property type="entry name" value="DUF465"/>
    <property type="match status" value="1"/>
</dbReference>
<evidence type="ECO:0000313" key="3">
    <source>
        <dbReference type="Proteomes" id="UP000581135"/>
    </source>
</evidence>
<feature type="compositionally biased region" description="Basic and acidic residues" evidence="1">
    <location>
        <begin position="8"/>
        <end position="35"/>
    </location>
</feature>
<reference evidence="2 3" key="1">
    <citation type="submission" date="2020-08" db="EMBL/GenBank/DDBJ databases">
        <title>Genomic Encyclopedia of Type Strains, Phase III (KMG-III): the genomes of soil and plant-associated and newly described type strains.</title>
        <authorList>
            <person name="Whitman W."/>
        </authorList>
    </citation>
    <scope>NUCLEOTIDE SEQUENCE [LARGE SCALE GENOMIC DNA]</scope>
    <source>
        <strain evidence="2 3">CECT 8803</strain>
    </source>
</reference>